<sequence length="113" mass="12044">MGRVSDSHHRQAEILCLFDGHLHGPMAGHHAHAVIGIQHGGGGRFLEDVDLGDRVLNARLDAVYIDGLEAVAAMAFNAPAVALQQYIRADGGFVPRHAVAREGVGQKSVHQLP</sequence>
<accession>A0A645JNT4</accession>
<dbReference type="AlphaFoldDB" id="A0A645JNT4"/>
<gene>
    <name evidence="1" type="ORF">SDC9_208988</name>
</gene>
<reference evidence="1" key="1">
    <citation type="submission" date="2019-08" db="EMBL/GenBank/DDBJ databases">
        <authorList>
            <person name="Kucharzyk K."/>
            <person name="Murdoch R.W."/>
            <person name="Higgins S."/>
            <person name="Loffler F."/>
        </authorList>
    </citation>
    <scope>NUCLEOTIDE SEQUENCE</scope>
</reference>
<proteinExistence type="predicted"/>
<organism evidence="1">
    <name type="scientific">bioreactor metagenome</name>
    <dbReference type="NCBI Taxonomy" id="1076179"/>
    <lineage>
        <taxon>unclassified sequences</taxon>
        <taxon>metagenomes</taxon>
        <taxon>ecological metagenomes</taxon>
    </lineage>
</organism>
<evidence type="ECO:0000313" key="1">
    <source>
        <dbReference type="EMBL" id="MPN61253.1"/>
    </source>
</evidence>
<protein>
    <submittedName>
        <fullName evidence="1">Uncharacterized protein</fullName>
    </submittedName>
</protein>
<comment type="caution">
    <text evidence="1">The sequence shown here is derived from an EMBL/GenBank/DDBJ whole genome shotgun (WGS) entry which is preliminary data.</text>
</comment>
<name>A0A645JNT4_9ZZZZ</name>
<dbReference type="EMBL" id="VSSQ01137606">
    <property type="protein sequence ID" value="MPN61253.1"/>
    <property type="molecule type" value="Genomic_DNA"/>
</dbReference>